<comment type="similarity">
    <text evidence="2">Belongs to the bacterial solute-binding protein 1 family.</text>
</comment>
<sequence>MTAAVAKPKAVNNWRENMKFTTSAMALILSATAALAEDKVTIDFAYPYSHLFDVTYEAMMPGFYEAHPNIEVNFRATYESYEDGTNTILREAVSGNLPDVTMQGLNRQQILVEKGIAKSLEPFIAGEADFEKDGYHDAMLSLSTFGDNVHGLPFSVSLPVGYYNMDIIRAGGIEELPQTWDDVIAACKTMKANGIDNPIFWGWNITGNWFMQALLWSQDKAIVENGHVTMDSPEALVALEQMQEIFTECEMQNLEWKAALASFSAGEIGMMFWSTSALGAVERSQGDFELVTGPFPGLDGAPMGLPAGGNAAMLTSTSDDPKVREAAWTWLKYITSGEGAAEVAKTTGYMPPNKAANEIILADFYDKNPNKQTAVDQLPLLRDWLAYPGDNGLAITQVIYDGIERIVTGDATDMKELQQELAEEIADLLPNG</sequence>
<dbReference type="Pfam" id="PF13416">
    <property type="entry name" value="SBP_bac_8"/>
    <property type="match status" value="1"/>
</dbReference>
<dbReference type="Gene3D" id="3.40.190.10">
    <property type="entry name" value="Periplasmic binding protein-like II"/>
    <property type="match status" value="1"/>
</dbReference>
<organism evidence="4 5">
    <name type="scientific">Thalassococcus halodurans</name>
    <dbReference type="NCBI Taxonomy" id="373675"/>
    <lineage>
        <taxon>Bacteria</taxon>
        <taxon>Pseudomonadati</taxon>
        <taxon>Pseudomonadota</taxon>
        <taxon>Alphaproteobacteria</taxon>
        <taxon>Rhodobacterales</taxon>
        <taxon>Roseobacteraceae</taxon>
        <taxon>Thalassococcus</taxon>
    </lineage>
</organism>
<dbReference type="EMBL" id="FNUZ01000006">
    <property type="protein sequence ID" value="SEG54467.1"/>
    <property type="molecule type" value="Genomic_DNA"/>
</dbReference>
<gene>
    <name evidence="4" type="ORF">SAMN04488045_3222</name>
</gene>
<keyword evidence="3" id="KW-0732">Signal</keyword>
<dbReference type="PANTHER" id="PTHR43649">
    <property type="entry name" value="ARABINOSE-BINDING PROTEIN-RELATED"/>
    <property type="match status" value="1"/>
</dbReference>
<name>A0A1H6B2M0_9RHOB</name>
<comment type="subcellular location">
    <subcellularLocation>
        <location evidence="1">Periplasm</location>
    </subcellularLocation>
</comment>
<evidence type="ECO:0000313" key="4">
    <source>
        <dbReference type="EMBL" id="SEG54467.1"/>
    </source>
</evidence>
<protein>
    <submittedName>
        <fullName evidence="4">Carbohydrate ABC transporter substrate-binding protein, CUT1 family</fullName>
    </submittedName>
</protein>
<dbReference type="GO" id="GO:0042597">
    <property type="term" value="C:periplasmic space"/>
    <property type="evidence" value="ECO:0007669"/>
    <property type="project" value="UniProtKB-SubCell"/>
</dbReference>
<feature type="chain" id="PRO_5009293292" evidence="3">
    <location>
        <begin position="37"/>
        <end position="432"/>
    </location>
</feature>
<accession>A0A1H6B2M0</accession>
<dbReference type="AlphaFoldDB" id="A0A1H6B2M0"/>
<dbReference type="InterPro" id="IPR006059">
    <property type="entry name" value="SBP"/>
</dbReference>
<feature type="signal peptide" evidence="3">
    <location>
        <begin position="1"/>
        <end position="36"/>
    </location>
</feature>
<evidence type="ECO:0000256" key="3">
    <source>
        <dbReference type="SAM" id="SignalP"/>
    </source>
</evidence>
<dbReference type="InterPro" id="IPR050490">
    <property type="entry name" value="Bact_solute-bd_prot1"/>
</dbReference>
<evidence type="ECO:0000313" key="5">
    <source>
        <dbReference type="Proteomes" id="UP000236752"/>
    </source>
</evidence>
<dbReference type="Proteomes" id="UP000236752">
    <property type="component" value="Unassembled WGS sequence"/>
</dbReference>
<reference evidence="4 5" key="1">
    <citation type="submission" date="2016-10" db="EMBL/GenBank/DDBJ databases">
        <authorList>
            <person name="de Groot N.N."/>
        </authorList>
    </citation>
    <scope>NUCLEOTIDE SEQUENCE [LARGE SCALE GENOMIC DNA]</scope>
    <source>
        <strain evidence="4 5">DSM 26915</strain>
    </source>
</reference>
<proteinExistence type="inferred from homology"/>
<keyword evidence="5" id="KW-1185">Reference proteome</keyword>
<evidence type="ECO:0000256" key="1">
    <source>
        <dbReference type="ARBA" id="ARBA00004418"/>
    </source>
</evidence>
<dbReference type="SUPFAM" id="SSF53850">
    <property type="entry name" value="Periplasmic binding protein-like II"/>
    <property type="match status" value="1"/>
</dbReference>
<evidence type="ECO:0000256" key="2">
    <source>
        <dbReference type="ARBA" id="ARBA00008520"/>
    </source>
</evidence>
<dbReference type="PANTHER" id="PTHR43649:SF30">
    <property type="entry name" value="ABC TRANSPORTER SUBSTRATE-BINDING PROTEIN"/>
    <property type="match status" value="1"/>
</dbReference>